<dbReference type="PROSITE" id="PS51257">
    <property type="entry name" value="PROKAR_LIPOPROTEIN"/>
    <property type="match status" value="1"/>
</dbReference>
<dbReference type="AlphaFoldDB" id="J9GQA2"/>
<name>J9GQA2_9ZZZZ</name>
<comment type="caution">
    <text evidence="2">The sequence shown here is derived from an EMBL/GenBank/DDBJ whole genome shotgun (WGS) entry which is preliminary data.</text>
</comment>
<dbReference type="GO" id="GO:0009166">
    <property type="term" value="P:nucleotide catabolic process"/>
    <property type="evidence" value="ECO:0007669"/>
    <property type="project" value="InterPro"/>
</dbReference>
<organism evidence="2">
    <name type="scientific">gut metagenome</name>
    <dbReference type="NCBI Taxonomy" id="749906"/>
    <lineage>
        <taxon>unclassified sequences</taxon>
        <taxon>metagenomes</taxon>
        <taxon>organismal metagenomes</taxon>
    </lineage>
</organism>
<accession>J9GQA2</accession>
<dbReference type="GO" id="GO:0030288">
    <property type="term" value="C:outer membrane-bounded periplasmic space"/>
    <property type="evidence" value="ECO:0007669"/>
    <property type="project" value="TreeGrafter"/>
</dbReference>
<reference evidence="2" key="1">
    <citation type="journal article" date="2012" name="PLoS ONE">
        <title>Gene sets for utilization of primary and secondary nutrition supplies in the distal gut of endangered iberian lynx.</title>
        <authorList>
            <person name="Alcaide M."/>
            <person name="Messina E."/>
            <person name="Richter M."/>
            <person name="Bargiela R."/>
            <person name="Peplies J."/>
            <person name="Huws S.A."/>
            <person name="Newbold C.J."/>
            <person name="Golyshin P.N."/>
            <person name="Simon M.A."/>
            <person name="Lopez G."/>
            <person name="Yakimov M.M."/>
            <person name="Ferrer M."/>
        </authorList>
    </citation>
    <scope>NUCLEOTIDE SEQUENCE</scope>
</reference>
<dbReference type="EMBL" id="AMCI01000174">
    <property type="protein sequence ID" value="EJX10492.1"/>
    <property type="molecule type" value="Genomic_DNA"/>
</dbReference>
<dbReference type="Pfam" id="PF02872">
    <property type="entry name" value="5_nucleotid_C"/>
    <property type="match status" value="1"/>
</dbReference>
<dbReference type="SUPFAM" id="SSF55816">
    <property type="entry name" value="5'-nucleotidase (syn. UDP-sugar hydrolase), C-terminal domain"/>
    <property type="match status" value="1"/>
</dbReference>
<dbReference type="PANTHER" id="PTHR11575">
    <property type="entry name" value="5'-NUCLEOTIDASE-RELATED"/>
    <property type="match status" value="1"/>
</dbReference>
<dbReference type="InterPro" id="IPR008334">
    <property type="entry name" value="5'-Nucleotdase_C"/>
</dbReference>
<dbReference type="InterPro" id="IPR036907">
    <property type="entry name" value="5'-Nucleotdase_C_sf"/>
</dbReference>
<dbReference type="GO" id="GO:0016787">
    <property type="term" value="F:hydrolase activity"/>
    <property type="evidence" value="ECO:0007669"/>
    <property type="project" value="InterPro"/>
</dbReference>
<dbReference type="PRINTS" id="PR01607">
    <property type="entry name" value="APYRASEFAMLY"/>
</dbReference>
<sequence>MAYLNKSMNMKQTNVKFLIVATLLSSCLFFSCRSVQENRTRYEVVKAEGGMITMDAVWDAHPDEKAVKVLQPYKEQIDHMMNEVIGESEMKMDKGAPESLLSNLVAGVLQEAAVPLLGKPADMGLVNMGGLRNILPKGDISVGTVYEILPFENSLCVLTMKGTDMKRLLQAIASLKGEGVSGVRMKISKKGELLSATIGGRPVEDNQLYTVATIDYLADGNGRMDAFLQAEKRECPQGATLRGLFLSYVRQQTAAGKKISSRLDGRITVVD</sequence>
<proteinExistence type="predicted"/>
<dbReference type="PANTHER" id="PTHR11575:SF24">
    <property type="entry name" value="5'-NUCLEOTIDASE"/>
    <property type="match status" value="1"/>
</dbReference>
<dbReference type="InterPro" id="IPR006179">
    <property type="entry name" value="5_nucleotidase/apyrase"/>
</dbReference>
<dbReference type="Gene3D" id="3.90.780.10">
    <property type="entry name" value="5'-Nucleotidase, C-terminal domain"/>
    <property type="match status" value="1"/>
</dbReference>
<feature type="domain" description="5'-Nucleotidase C-terminal" evidence="1">
    <location>
        <begin position="94"/>
        <end position="227"/>
    </location>
</feature>
<evidence type="ECO:0000313" key="2">
    <source>
        <dbReference type="EMBL" id="EJX10492.1"/>
    </source>
</evidence>
<gene>
    <name evidence="2" type="ORF">EVA_01156</name>
</gene>
<protein>
    <submittedName>
        <fullName evidence="2">5-nucleotidase family protein</fullName>
    </submittedName>
</protein>
<evidence type="ECO:0000259" key="1">
    <source>
        <dbReference type="Pfam" id="PF02872"/>
    </source>
</evidence>